<evidence type="ECO:0000256" key="6">
    <source>
        <dbReference type="ARBA" id="ARBA00022857"/>
    </source>
</evidence>
<comment type="caution">
    <text evidence="8">The sequence shown here is derived from an EMBL/GenBank/DDBJ whole genome shotgun (WGS) entry which is preliminary data.</text>
</comment>
<sequence length="455" mass="50435">MTESSTGLCQMYNETGLKSAEVLETVAEPAVTAIDLACIGFGPGGISLAAAYSDWRDVQPQGASVPSLRFIERRPGPAWQPGLLIRGADLNHHFLRDFATPRDPRSRFTFACYLKETGRLFQFGHLGGRVSRVEWNDYVVWTARHFDPLVRYGLAVRSIAPAAMRNGAPNLIELELDDGSRMAARNLVVSTGQFPRVPEPFRPHLGPRMFHSAGFLDRISAFDRAAPLKICVLGSGQSAGETLLWLYDHFPNAQLTSVHRGLPFRLVDIGHFSNEVFFPDQVPYFHALSPEKRRMAAQEYHLTNFSAVDIDISQGLYWRMYEDRVLGTTRAEVIARHAASEIEPVGEGFRIRFVDGLSGAERMVDADIVVLCTGYHEPAFPPLLEPLRKWIVTDSSGGPEVALDYRVRTASGFGPALYLNGVTERTHGASDASSLSMTALKAQTILESFLTNRNR</sequence>
<evidence type="ECO:0000256" key="4">
    <source>
        <dbReference type="ARBA" id="ARBA00022630"/>
    </source>
</evidence>
<keyword evidence="7 8" id="KW-0560">Oxidoreductase</keyword>
<dbReference type="Gene3D" id="3.50.50.60">
    <property type="entry name" value="FAD/NAD(P)-binding domain"/>
    <property type="match status" value="1"/>
</dbReference>
<evidence type="ECO:0000256" key="2">
    <source>
        <dbReference type="ARBA" id="ARBA00004924"/>
    </source>
</evidence>
<evidence type="ECO:0000256" key="7">
    <source>
        <dbReference type="ARBA" id="ARBA00023002"/>
    </source>
</evidence>
<dbReference type="PANTHER" id="PTHR42802:SF1">
    <property type="entry name" value="L-ORNITHINE N(5)-MONOOXYGENASE"/>
    <property type="match status" value="1"/>
</dbReference>
<dbReference type="SUPFAM" id="SSF51905">
    <property type="entry name" value="FAD/NAD(P)-binding domain"/>
    <property type="match status" value="1"/>
</dbReference>
<proteinExistence type="inferred from homology"/>
<dbReference type="GO" id="GO:0006879">
    <property type="term" value="P:intracellular iron ion homeostasis"/>
    <property type="evidence" value="ECO:0007669"/>
    <property type="project" value="TreeGrafter"/>
</dbReference>
<evidence type="ECO:0000256" key="1">
    <source>
        <dbReference type="ARBA" id="ARBA00001974"/>
    </source>
</evidence>
<comment type="pathway">
    <text evidence="2">Siderophore biosynthesis.</text>
</comment>
<comment type="similarity">
    <text evidence="3">Belongs to the lysine N(6)-hydroxylase/L-ornithine N(5)-oxygenase family.</text>
</comment>
<evidence type="ECO:0000256" key="5">
    <source>
        <dbReference type="ARBA" id="ARBA00022827"/>
    </source>
</evidence>
<dbReference type="EMBL" id="JAASQV010000001">
    <property type="protein sequence ID" value="NIJ64035.1"/>
    <property type="molecule type" value="Genomic_DNA"/>
</dbReference>
<accession>A0A7X5ZUH9</accession>
<keyword evidence="5" id="KW-0274">FAD</keyword>
<dbReference type="Pfam" id="PF13434">
    <property type="entry name" value="Lys_Orn_oxgnase"/>
    <property type="match status" value="1"/>
</dbReference>
<dbReference type="Proteomes" id="UP000564677">
    <property type="component" value="Unassembled WGS sequence"/>
</dbReference>
<dbReference type="AlphaFoldDB" id="A0A7X5ZUH9"/>
<evidence type="ECO:0000313" key="8">
    <source>
        <dbReference type="EMBL" id="NIJ64035.1"/>
    </source>
</evidence>
<keyword evidence="4" id="KW-0285">Flavoprotein</keyword>
<dbReference type="PANTHER" id="PTHR42802">
    <property type="entry name" value="MONOOXYGENASE"/>
    <property type="match status" value="1"/>
</dbReference>
<reference evidence="8 9" key="1">
    <citation type="submission" date="2020-03" db="EMBL/GenBank/DDBJ databases">
        <title>Genomic Encyclopedia of Type Strains, Phase IV (KMG-IV): sequencing the most valuable type-strain genomes for metagenomic binning, comparative biology and taxonomic classification.</title>
        <authorList>
            <person name="Goeker M."/>
        </authorList>
    </citation>
    <scope>NUCLEOTIDE SEQUENCE [LARGE SCALE GENOMIC DNA]</scope>
    <source>
        <strain evidence="8 9">DSM 4733</strain>
    </source>
</reference>
<protein>
    <submittedName>
        <fullName evidence="8">L-ornithine N5-oxygenase</fullName>
        <ecNumber evidence="8">1.13.12.-</ecNumber>
    </submittedName>
</protein>
<gene>
    <name evidence="8" type="ORF">FHR20_000966</name>
</gene>
<evidence type="ECO:0000313" key="9">
    <source>
        <dbReference type="Proteomes" id="UP000564677"/>
    </source>
</evidence>
<evidence type="ECO:0000256" key="3">
    <source>
        <dbReference type="ARBA" id="ARBA00007588"/>
    </source>
</evidence>
<name>A0A7X5ZUH9_9SPHN</name>
<dbReference type="EC" id="1.13.12.-" evidence="8"/>
<dbReference type="InterPro" id="IPR025700">
    <property type="entry name" value="Lys/Orn_oxygenase"/>
</dbReference>
<keyword evidence="6" id="KW-0521">NADP</keyword>
<keyword evidence="9" id="KW-1185">Reference proteome</keyword>
<dbReference type="GO" id="GO:0016491">
    <property type="term" value="F:oxidoreductase activity"/>
    <property type="evidence" value="ECO:0007669"/>
    <property type="project" value="UniProtKB-KW"/>
</dbReference>
<organism evidence="8 9">
    <name type="scientific">Sphingomonas leidyi</name>
    <dbReference type="NCBI Taxonomy" id="68569"/>
    <lineage>
        <taxon>Bacteria</taxon>
        <taxon>Pseudomonadati</taxon>
        <taxon>Pseudomonadota</taxon>
        <taxon>Alphaproteobacteria</taxon>
        <taxon>Sphingomonadales</taxon>
        <taxon>Sphingomonadaceae</taxon>
        <taxon>Sphingomonas</taxon>
    </lineage>
</organism>
<dbReference type="InterPro" id="IPR036188">
    <property type="entry name" value="FAD/NAD-bd_sf"/>
</dbReference>
<comment type="cofactor">
    <cofactor evidence="1">
        <name>FAD</name>
        <dbReference type="ChEBI" id="CHEBI:57692"/>
    </cofactor>
</comment>